<accession>A0A8J4H244</accession>
<keyword evidence="9" id="KW-1185">Reference proteome</keyword>
<evidence type="ECO:0000256" key="4">
    <source>
        <dbReference type="ARBA" id="ARBA00023136"/>
    </source>
</evidence>
<evidence type="ECO:0000256" key="2">
    <source>
        <dbReference type="ARBA" id="ARBA00022692"/>
    </source>
</evidence>
<evidence type="ECO:0000259" key="7">
    <source>
        <dbReference type="Pfam" id="PF06305"/>
    </source>
</evidence>
<feature type="region of interest" description="Disordered" evidence="5">
    <location>
        <begin position="80"/>
        <end position="130"/>
    </location>
</feature>
<keyword evidence="4 6" id="KW-0472">Membrane</keyword>
<dbReference type="Pfam" id="PF06305">
    <property type="entry name" value="LapA_dom"/>
    <property type="match status" value="1"/>
</dbReference>
<comment type="caution">
    <text evidence="8">The sequence shown here is derived from an EMBL/GenBank/DDBJ whole genome shotgun (WGS) entry which is preliminary data.</text>
</comment>
<dbReference type="EMBL" id="BOVK01000013">
    <property type="protein sequence ID" value="GIQ68185.1"/>
    <property type="molecule type" value="Genomic_DNA"/>
</dbReference>
<dbReference type="Proteomes" id="UP000677918">
    <property type="component" value="Unassembled WGS sequence"/>
</dbReference>
<name>A0A8J4H244_9BACL</name>
<protein>
    <recommendedName>
        <fullName evidence="7">Lipopolysaccharide assembly protein A domain-containing protein</fullName>
    </recommendedName>
</protein>
<dbReference type="PANTHER" id="PTHR41335">
    <property type="entry name" value="MEMBRANE PROTEIN-RELATED"/>
    <property type="match status" value="1"/>
</dbReference>
<proteinExistence type="predicted"/>
<dbReference type="InterPro" id="IPR010445">
    <property type="entry name" value="LapA_dom"/>
</dbReference>
<evidence type="ECO:0000313" key="8">
    <source>
        <dbReference type="EMBL" id="GIQ68185.1"/>
    </source>
</evidence>
<keyword evidence="1" id="KW-1003">Cell membrane</keyword>
<dbReference type="AlphaFoldDB" id="A0A8J4H244"/>
<sequence>MRMQWTLIAALVFALLITLFALANMDPVPVQYWFGQSADFPLILVILISALLGGLSIGSIGMVRQYRLQRQLRRLERQLAEQHGSDADGLQDLHASESEETLRSDPESEVNEPVDEHSQPSPIPPSEQKL</sequence>
<evidence type="ECO:0000256" key="1">
    <source>
        <dbReference type="ARBA" id="ARBA00022475"/>
    </source>
</evidence>
<gene>
    <name evidence="8" type="ORF">XYCOK13_10090</name>
</gene>
<feature type="domain" description="Lipopolysaccharide assembly protein A" evidence="7">
    <location>
        <begin position="24"/>
        <end position="82"/>
    </location>
</feature>
<feature type="transmembrane region" description="Helical" evidence="6">
    <location>
        <begin position="41"/>
        <end position="63"/>
    </location>
</feature>
<keyword evidence="2 6" id="KW-0812">Transmembrane</keyword>
<keyword evidence="3 6" id="KW-1133">Transmembrane helix</keyword>
<dbReference type="RefSeq" id="WP_213410791.1">
    <property type="nucleotide sequence ID" value="NZ_BOVK01000013.1"/>
</dbReference>
<dbReference type="PANTHER" id="PTHR41335:SF1">
    <property type="entry name" value="MEMBRANE PROTEIN"/>
    <property type="match status" value="1"/>
</dbReference>
<feature type="compositionally biased region" description="Pro residues" evidence="5">
    <location>
        <begin position="121"/>
        <end position="130"/>
    </location>
</feature>
<evidence type="ECO:0000256" key="6">
    <source>
        <dbReference type="SAM" id="Phobius"/>
    </source>
</evidence>
<evidence type="ECO:0000313" key="9">
    <source>
        <dbReference type="Proteomes" id="UP000677918"/>
    </source>
</evidence>
<evidence type="ECO:0000256" key="3">
    <source>
        <dbReference type="ARBA" id="ARBA00022989"/>
    </source>
</evidence>
<dbReference type="GO" id="GO:0005886">
    <property type="term" value="C:plasma membrane"/>
    <property type="evidence" value="ECO:0007669"/>
    <property type="project" value="InterPro"/>
</dbReference>
<evidence type="ECO:0000256" key="5">
    <source>
        <dbReference type="SAM" id="MobiDB-lite"/>
    </source>
</evidence>
<organism evidence="8 9">
    <name type="scientific">Xylanibacillus composti</name>
    <dbReference type="NCBI Taxonomy" id="1572762"/>
    <lineage>
        <taxon>Bacteria</taxon>
        <taxon>Bacillati</taxon>
        <taxon>Bacillota</taxon>
        <taxon>Bacilli</taxon>
        <taxon>Bacillales</taxon>
        <taxon>Paenibacillaceae</taxon>
        <taxon>Xylanibacillus</taxon>
    </lineage>
</organism>
<reference evidence="8" key="1">
    <citation type="submission" date="2021-04" db="EMBL/GenBank/DDBJ databases">
        <title>Draft genome sequence of Xylanibacillus composti strain K13.</title>
        <authorList>
            <person name="Uke A."/>
            <person name="Chhe C."/>
            <person name="Baramee S."/>
            <person name="Kosugi A."/>
        </authorList>
    </citation>
    <scope>NUCLEOTIDE SEQUENCE</scope>
    <source>
        <strain evidence="8">K13</strain>
    </source>
</reference>
<feature type="compositionally biased region" description="Basic and acidic residues" evidence="5">
    <location>
        <begin position="94"/>
        <end position="106"/>
    </location>
</feature>